<sequence>MAERANLQQLQPGVVDVYEHRALAPRSHRELVVGDRAVVCADVAEQPQQRCRTLDVEKRSDARAAVLGHRVNREGFAAHEIEQNAHRESLPPAGGHRW</sequence>
<reference evidence="2 3" key="1">
    <citation type="journal article" date="2009" name="Appl. Environ. Microbiol.">
        <title>Three genomes from the phylum Acidobacteria provide insight into the lifestyles of these microorganisms in soils.</title>
        <authorList>
            <person name="Ward N.L."/>
            <person name="Challacombe J.F."/>
            <person name="Janssen P.H."/>
            <person name="Henrissat B."/>
            <person name="Coutinho P.M."/>
            <person name="Wu M."/>
            <person name="Xie G."/>
            <person name="Haft D.H."/>
            <person name="Sait M."/>
            <person name="Badger J."/>
            <person name="Barabote R.D."/>
            <person name="Bradley B."/>
            <person name="Brettin T.S."/>
            <person name="Brinkac L.M."/>
            <person name="Bruce D."/>
            <person name="Creasy T."/>
            <person name="Daugherty S.C."/>
            <person name="Davidsen T.M."/>
            <person name="DeBoy R.T."/>
            <person name="Detter J.C."/>
            <person name="Dodson R.J."/>
            <person name="Durkin A.S."/>
            <person name="Ganapathy A."/>
            <person name="Gwinn-Giglio M."/>
            <person name="Han C.S."/>
            <person name="Khouri H."/>
            <person name="Kiss H."/>
            <person name="Kothari S.P."/>
            <person name="Madupu R."/>
            <person name="Nelson K.E."/>
            <person name="Nelson W.C."/>
            <person name="Paulsen I."/>
            <person name="Penn K."/>
            <person name="Ren Q."/>
            <person name="Rosovitz M.J."/>
            <person name="Selengut J.D."/>
            <person name="Shrivastava S."/>
            <person name="Sullivan S.A."/>
            <person name="Tapia R."/>
            <person name="Thompson L.S."/>
            <person name="Watkins K.L."/>
            <person name="Yang Q."/>
            <person name="Yu C."/>
            <person name="Zafar N."/>
            <person name="Zhou L."/>
            <person name="Kuske C.R."/>
        </authorList>
    </citation>
    <scope>NUCLEOTIDE SEQUENCE [LARGE SCALE GENOMIC DNA]</scope>
    <source>
        <strain evidence="2 3">Ellin345</strain>
    </source>
</reference>
<dbReference type="AlphaFoldDB" id="Q1IL68"/>
<dbReference type="STRING" id="204669.Acid345_3381"/>
<keyword evidence="3" id="KW-1185">Reference proteome</keyword>
<protein>
    <submittedName>
        <fullName evidence="2">Uncharacterized protein</fullName>
    </submittedName>
</protein>
<evidence type="ECO:0000256" key="1">
    <source>
        <dbReference type="SAM" id="MobiDB-lite"/>
    </source>
</evidence>
<proteinExistence type="predicted"/>
<dbReference type="KEGG" id="aba:Acid345_3381"/>
<dbReference type="Proteomes" id="UP000002432">
    <property type="component" value="Chromosome"/>
</dbReference>
<dbReference type="EnsemblBacteria" id="ABF42382">
    <property type="protein sequence ID" value="ABF42382"/>
    <property type="gene ID" value="Acid345_3381"/>
</dbReference>
<gene>
    <name evidence="2" type="ordered locus">Acid345_3381</name>
</gene>
<dbReference type="EMBL" id="CP000360">
    <property type="protein sequence ID" value="ABF42382.1"/>
    <property type="molecule type" value="Genomic_DNA"/>
</dbReference>
<evidence type="ECO:0000313" key="2">
    <source>
        <dbReference type="EMBL" id="ABF42382.1"/>
    </source>
</evidence>
<organism evidence="2 3">
    <name type="scientific">Koribacter versatilis (strain Ellin345)</name>
    <dbReference type="NCBI Taxonomy" id="204669"/>
    <lineage>
        <taxon>Bacteria</taxon>
        <taxon>Pseudomonadati</taxon>
        <taxon>Acidobacteriota</taxon>
        <taxon>Terriglobia</taxon>
        <taxon>Terriglobales</taxon>
        <taxon>Candidatus Korobacteraceae</taxon>
        <taxon>Candidatus Korobacter</taxon>
    </lineage>
</organism>
<feature type="compositionally biased region" description="Basic and acidic residues" evidence="1">
    <location>
        <begin position="76"/>
        <end position="89"/>
    </location>
</feature>
<name>Q1IL68_KORVE</name>
<evidence type="ECO:0000313" key="3">
    <source>
        <dbReference type="Proteomes" id="UP000002432"/>
    </source>
</evidence>
<dbReference type="HOGENOM" id="CLU_2330083_0_0_0"/>
<feature type="region of interest" description="Disordered" evidence="1">
    <location>
        <begin position="76"/>
        <end position="98"/>
    </location>
</feature>
<accession>Q1IL68</accession>